<comment type="subcellular location">
    <subcellularLocation>
        <location evidence="1">Cell membrane</location>
        <topology evidence="1">Multi-pass membrane protein</topology>
    </subcellularLocation>
</comment>
<evidence type="ECO:0000256" key="9">
    <source>
        <dbReference type="PROSITE-ProRule" id="PRU00284"/>
    </source>
</evidence>
<dbReference type="Gene3D" id="3.30.450.20">
    <property type="entry name" value="PAS domain"/>
    <property type="match status" value="1"/>
</dbReference>
<evidence type="ECO:0000313" key="14">
    <source>
        <dbReference type="Proteomes" id="UP000192738"/>
    </source>
</evidence>
<name>A0A1W2EEM8_9FIRM</name>
<proteinExistence type="inferred from homology"/>
<dbReference type="InterPro" id="IPR033479">
    <property type="entry name" value="dCache_1"/>
</dbReference>
<dbReference type="Pfam" id="PF00672">
    <property type="entry name" value="HAMP"/>
    <property type="match status" value="1"/>
</dbReference>
<dbReference type="PANTHER" id="PTHR32089:SF112">
    <property type="entry name" value="LYSOZYME-LIKE PROTEIN-RELATED"/>
    <property type="match status" value="1"/>
</dbReference>
<dbReference type="SMART" id="SM00304">
    <property type="entry name" value="HAMP"/>
    <property type="match status" value="1"/>
</dbReference>
<feature type="domain" description="Methyl-accepting transducer" evidence="11">
    <location>
        <begin position="371"/>
        <end position="607"/>
    </location>
</feature>
<dbReference type="Pfam" id="PF02743">
    <property type="entry name" value="dCache_1"/>
    <property type="match status" value="1"/>
</dbReference>
<evidence type="ECO:0000259" key="12">
    <source>
        <dbReference type="PROSITE" id="PS50885"/>
    </source>
</evidence>
<keyword evidence="7 9" id="KW-0807">Transducer</keyword>
<keyword evidence="2" id="KW-1003">Cell membrane</keyword>
<evidence type="ECO:0000256" key="2">
    <source>
        <dbReference type="ARBA" id="ARBA00022475"/>
    </source>
</evidence>
<feature type="domain" description="HAMP" evidence="12">
    <location>
        <begin position="299"/>
        <end position="352"/>
    </location>
</feature>
<dbReference type="PANTHER" id="PTHR32089">
    <property type="entry name" value="METHYL-ACCEPTING CHEMOTAXIS PROTEIN MCPB"/>
    <property type="match status" value="1"/>
</dbReference>
<evidence type="ECO:0000256" key="7">
    <source>
        <dbReference type="ARBA" id="ARBA00023224"/>
    </source>
</evidence>
<keyword evidence="6 10" id="KW-0472">Membrane</keyword>
<dbReference type="CDD" id="cd12914">
    <property type="entry name" value="PDC1_DGC_like"/>
    <property type="match status" value="1"/>
</dbReference>
<dbReference type="Gene3D" id="1.10.287.950">
    <property type="entry name" value="Methyl-accepting chemotaxis protein"/>
    <property type="match status" value="1"/>
</dbReference>
<evidence type="ECO:0000256" key="5">
    <source>
        <dbReference type="ARBA" id="ARBA00022989"/>
    </source>
</evidence>
<dbReference type="FunFam" id="1.10.287.950:FF:000001">
    <property type="entry name" value="Methyl-accepting chemotaxis sensory transducer"/>
    <property type="match status" value="1"/>
</dbReference>
<keyword evidence="4 10" id="KW-0812">Transmembrane</keyword>
<organism evidence="13 14">
    <name type="scientific">Sporomusa malonica</name>
    <dbReference type="NCBI Taxonomy" id="112901"/>
    <lineage>
        <taxon>Bacteria</taxon>
        <taxon>Bacillati</taxon>
        <taxon>Bacillota</taxon>
        <taxon>Negativicutes</taxon>
        <taxon>Selenomonadales</taxon>
        <taxon>Sporomusaceae</taxon>
        <taxon>Sporomusa</taxon>
    </lineage>
</organism>
<dbReference type="InterPro" id="IPR029151">
    <property type="entry name" value="Sensor-like_sf"/>
</dbReference>
<dbReference type="SUPFAM" id="SSF103190">
    <property type="entry name" value="Sensory domain-like"/>
    <property type="match status" value="1"/>
</dbReference>
<dbReference type="GO" id="GO:0004888">
    <property type="term" value="F:transmembrane signaling receptor activity"/>
    <property type="evidence" value="ECO:0007669"/>
    <property type="project" value="InterPro"/>
</dbReference>
<dbReference type="EMBL" id="FWXI01000023">
    <property type="protein sequence ID" value="SMD07548.1"/>
    <property type="molecule type" value="Genomic_DNA"/>
</dbReference>
<dbReference type="PROSITE" id="PS50111">
    <property type="entry name" value="CHEMOTAXIS_TRANSDUC_2"/>
    <property type="match status" value="1"/>
</dbReference>
<evidence type="ECO:0000259" key="11">
    <source>
        <dbReference type="PROSITE" id="PS50111"/>
    </source>
</evidence>
<protein>
    <submittedName>
        <fullName evidence="13">Methyl-accepting chemotaxis protein</fullName>
    </submittedName>
</protein>
<dbReference type="AlphaFoldDB" id="A0A1W2EEM8"/>
<dbReference type="CDD" id="cd06225">
    <property type="entry name" value="HAMP"/>
    <property type="match status" value="1"/>
</dbReference>
<evidence type="ECO:0000256" key="3">
    <source>
        <dbReference type="ARBA" id="ARBA00022500"/>
    </source>
</evidence>
<dbReference type="PRINTS" id="PR00260">
    <property type="entry name" value="CHEMTRNSDUCR"/>
</dbReference>
<dbReference type="InterPro" id="IPR003660">
    <property type="entry name" value="HAMP_dom"/>
</dbReference>
<dbReference type="STRING" id="112901.SAMN04488500_12332"/>
<evidence type="ECO:0000256" key="4">
    <source>
        <dbReference type="ARBA" id="ARBA00022692"/>
    </source>
</evidence>
<dbReference type="SMART" id="SM00283">
    <property type="entry name" value="MA"/>
    <property type="match status" value="1"/>
</dbReference>
<gene>
    <name evidence="13" type="ORF">SAMN04488500_12332</name>
</gene>
<evidence type="ECO:0000313" key="13">
    <source>
        <dbReference type="EMBL" id="SMD07548.1"/>
    </source>
</evidence>
<evidence type="ECO:0000256" key="10">
    <source>
        <dbReference type="SAM" id="Phobius"/>
    </source>
</evidence>
<feature type="transmembrane region" description="Helical" evidence="10">
    <location>
        <begin position="275"/>
        <end position="299"/>
    </location>
</feature>
<dbReference type="InterPro" id="IPR004090">
    <property type="entry name" value="Chemotax_Me-accpt_rcpt"/>
</dbReference>
<dbReference type="GO" id="GO:0006935">
    <property type="term" value="P:chemotaxis"/>
    <property type="evidence" value="ECO:0007669"/>
    <property type="project" value="UniProtKB-KW"/>
</dbReference>
<reference evidence="13 14" key="1">
    <citation type="submission" date="2017-04" db="EMBL/GenBank/DDBJ databases">
        <authorList>
            <person name="Afonso C.L."/>
            <person name="Miller P.J."/>
            <person name="Scott M.A."/>
            <person name="Spackman E."/>
            <person name="Goraichik I."/>
            <person name="Dimitrov K.M."/>
            <person name="Suarez D.L."/>
            <person name="Swayne D.E."/>
        </authorList>
    </citation>
    <scope>NUCLEOTIDE SEQUENCE [LARGE SCALE GENOMIC DNA]</scope>
    <source>
        <strain evidence="13 14">DSM 5090</strain>
    </source>
</reference>
<dbReference type="CDD" id="cd11386">
    <property type="entry name" value="MCP_signal"/>
    <property type="match status" value="1"/>
</dbReference>
<evidence type="ECO:0000256" key="8">
    <source>
        <dbReference type="ARBA" id="ARBA00029447"/>
    </source>
</evidence>
<evidence type="ECO:0000256" key="6">
    <source>
        <dbReference type="ARBA" id="ARBA00023136"/>
    </source>
</evidence>
<dbReference type="OrthoDB" id="136416at2"/>
<dbReference type="Pfam" id="PF00015">
    <property type="entry name" value="MCPsignal"/>
    <property type="match status" value="1"/>
</dbReference>
<dbReference type="GO" id="GO:0005886">
    <property type="term" value="C:plasma membrane"/>
    <property type="evidence" value="ECO:0007669"/>
    <property type="project" value="UniProtKB-SubCell"/>
</dbReference>
<dbReference type="CDD" id="cd12912">
    <property type="entry name" value="PDC2_MCP_like"/>
    <property type="match status" value="1"/>
</dbReference>
<sequence>MKSLRAKLSVIVIALFVVSLSVLAGLNYWQSQKMLTQDVENEIALIAQTNGEAVGMWLAEHKTELETISRSPVMTSGNREAMVSYIASEIKNNKLYENIFWTDVKGNYIDTRGLAGNSVNRPYFASAIAGNTFITDPIVSPGSGKLVVVIATPIKAEGRIIGILAGAINIEEVEKRVLGIKVAQTGYAYVLRTDGTIIVHPNKELMNKANVNNDPNATPALKAAAEKMLKGEKGIADYQYMGVEKYLAYAPVTGTSWSIGVTVPTSEARAQLKTFAWTSLITIGAVLILASIVIVVVAARIAKPLQTLEGVAGRIAGGDLSITSINVNSEDELGRLARAFETMVGNLRNLVREIDTSSELVAASAEELTASADQSSQAANQVASSIVDVSKGMEEQSAVANDTSAVVQQMSASIQQIAANINEVAAQSAQASAKANEGNKSVDKAVSQMANIEQTVISSAGVVANLGERSKEIGQIVDTISGIAGQTNLLALNAAIEAARAGEQGRGFAVVAEEVRKLAEQSQEAAKKIAVLISEIQGDTNKAVIAMDEGTREVKLGADVVNASGQAFLEITTLITQVSGQISEISSAIEQMAIGSQQIVGSVKRIDDLSKNVSGEAQTVSAATEEQSASMEEIASSSQVLAKLAMDLREAVNKFEV</sequence>
<keyword evidence="14" id="KW-1185">Reference proteome</keyword>
<keyword evidence="3" id="KW-0145">Chemotaxis</keyword>
<dbReference type="RefSeq" id="WP_139796325.1">
    <property type="nucleotide sequence ID" value="NZ_CP155572.1"/>
</dbReference>
<dbReference type="Gene3D" id="6.10.340.10">
    <property type="match status" value="1"/>
</dbReference>
<keyword evidence="5 10" id="KW-1133">Transmembrane helix</keyword>
<dbReference type="PROSITE" id="PS50885">
    <property type="entry name" value="HAMP"/>
    <property type="match status" value="1"/>
</dbReference>
<dbReference type="InterPro" id="IPR004089">
    <property type="entry name" value="MCPsignal_dom"/>
</dbReference>
<accession>A0A1W2EEM8</accession>
<dbReference type="SUPFAM" id="SSF58104">
    <property type="entry name" value="Methyl-accepting chemotaxis protein (MCP) signaling domain"/>
    <property type="match status" value="1"/>
</dbReference>
<evidence type="ECO:0000256" key="1">
    <source>
        <dbReference type="ARBA" id="ARBA00004651"/>
    </source>
</evidence>
<comment type="similarity">
    <text evidence="8">Belongs to the methyl-accepting chemotaxis (MCP) protein family.</text>
</comment>
<dbReference type="GO" id="GO:0007165">
    <property type="term" value="P:signal transduction"/>
    <property type="evidence" value="ECO:0007669"/>
    <property type="project" value="UniProtKB-KW"/>
</dbReference>
<dbReference type="Proteomes" id="UP000192738">
    <property type="component" value="Unassembled WGS sequence"/>
</dbReference>